<organism evidence="12 13">
    <name type="scientific">Paenibacillus mendelii</name>
    <dbReference type="NCBI Taxonomy" id="206163"/>
    <lineage>
        <taxon>Bacteria</taxon>
        <taxon>Bacillati</taxon>
        <taxon>Bacillota</taxon>
        <taxon>Bacilli</taxon>
        <taxon>Bacillales</taxon>
        <taxon>Paenibacillaceae</taxon>
        <taxon>Paenibacillus</taxon>
    </lineage>
</organism>
<feature type="chain" id="PRO_5045928076" evidence="10">
    <location>
        <begin position="28"/>
        <end position="685"/>
    </location>
</feature>
<dbReference type="RefSeq" id="WP_204821207.1">
    <property type="nucleotide sequence ID" value="NZ_JANHOF010000011.1"/>
</dbReference>
<feature type="transmembrane region" description="Helical" evidence="9">
    <location>
        <begin position="442"/>
        <end position="463"/>
    </location>
</feature>
<feature type="transmembrane region" description="Helical" evidence="9">
    <location>
        <begin position="510"/>
        <end position="529"/>
    </location>
</feature>
<dbReference type="PANTHER" id="PTHR10680">
    <property type="entry name" value="PEPTIDYL-GLYCINE ALPHA-AMIDATING MONOOXYGENASE"/>
    <property type="match status" value="1"/>
</dbReference>
<feature type="transmembrane region" description="Helical" evidence="9">
    <location>
        <begin position="609"/>
        <end position="634"/>
    </location>
</feature>
<evidence type="ECO:0000256" key="10">
    <source>
        <dbReference type="SAM" id="SignalP"/>
    </source>
</evidence>
<evidence type="ECO:0000256" key="4">
    <source>
        <dbReference type="ARBA" id="ARBA00022737"/>
    </source>
</evidence>
<evidence type="ECO:0000256" key="8">
    <source>
        <dbReference type="PROSITE-ProRule" id="PRU00504"/>
    </source>
</evidence>
<dbReference type="EMBL" id="JBHLVF010000012">
    <property type="protein sequence ID" value="MFC0391782.1"/>
    <property type="molecule type" value="Genomic_DNA"/>
</dbReference>
<dbReference type="PANTHER" id="PTHR10680:SF14">
    <property type="entry name" value="PEPTIDYL-GLYCINE ALPHA-AMIDATING MONOOXYGENASE"/>
    <property type="match status" value="1"/>
</dbReference>
<dbReference type="Gene3D" id="1.25.40.10">
    <property type="entry name" value="Tetratricopeptide repeat domain"/>
    <property type="match status" value="1"/>
</dbReference>
<reference evidence="12 13" key="1">
    <citation type="submission" date="2024-09" db="EMBL/GenBank/DDBJ databases">
        <authorList>
            <person name="Sun Q."/>
            <person name="Mori K."/>
        </authorList>
    </citation>
    <scope>NUCLEOTIDE SEQUENCE [LARGE SCALE GENOMIC DNA]</scope>
    <source>
        <strain evidence="12 13">CCM 4839</strain>
    </source>
</reference>
<feature type="domain" description="Yip1" evidence="11">
    <location>
        <begin position="490"/>
        <end position="658"/>
    </location>
</feature>
<evidence type="ECO:0000256" key="7">
    <source>
        <dbReference type="ARBA" id="ARBA00023180"/>
    </source>
</evidence>
<name>A0ABV6J7C4_9BACL</name>
<dbReference type="Proteomes" id="UP001589818">
    <property type="component" value="Unassembled WGS sequence"/>
</dbReference>
<comment type="subcellular location">
    <subcellularLocation>
        <location evidence="1">Membrane</location>
        <topology evidence="1">Multi-pass membrane protein</topology>
    </subcellularLocation>
</comment>
<dbReference type="InterPro" id="IPR011990">
    <property type="entry name" value="TPR-like_helical_dom_sf"/>
</dbReference>
<dbReference type="Gene3D" id="2.40.10.500">
    <property type="match status" value="1"/>
</dbReference>
<evidence type="ECO:0000259" key="11">
    <source>
        <dbReference type="Pfam" id="PF04893"/>
    </source>
</evidence>
<evidence type="ECO:0000256" key="9">
    <source>
        <dbReference type="SAM" id="Phobius"/>
    </source>
</evidence>
<feature type="transmembrane region" description="Helical" evidence="9">
    <location>
        <begin position="579"/>
        <end position="597"/>
    </location>
</feature>
<dbReference type="Pfam" id="PF04893">
    <property type="entry name" value="Yip1"/>
    <property type="match status" value="1"/>
</dbReference>
<evidence type="ECO:0000256" key="3">
    <source>
        <dbReference type="ARBA" id="ARBA00022729"/>
    </source>
</evidence>
<keyword evidence="4" id="KW-0677">Repeat</keyword>
<evidence type="ECO:0000256" key="5">
    <source>
        <dbReference type="ARBA" id="ARBA00022989"/>
    </source>
</evidence>
<feature type="transmembrane region" description="Helical" evidence="9">
    <location>
        <begin position="549"/>
        <end position="567"/>
    </location>
</feature>
<dbReference type="InterPro" id="IPR001258">
    <property type="entry name" value="NHL_repeat"/>
</dbReference>
<sequence length="685" mass="77646">MKRFIMKFAIIAIAAAAVLMTIPVPKADAQLPYFTSSTDANGRWIPSPNAFVPWMIWEGFKNPEDLFIMPNDDIYVADRGNDRIVHLNSEGKQLRVIPAEGTEDKKIKLRSPEGVFVTEAGDIYVADTGNKRIVVYDKEGRFVKEILAPKSELVPENYLFVPVKTVVDNRGYVYVSNKGGYQGLLQLTPEGEFAGFFGANKVPSDWVERLKRRYYTEEQLAEEQKNLPGAITNMTMDSRGFIYTVNRNLPTGQLKRLNAGGNDLLGGKNFAPWVGKLDRFSFLDVAVDKNDVMTVVESAGGRIYQYDWQGNMLFRFGNDSALSPRFGLFKRPTSVVVNSKGDIFVADGEQSVIQSFKRTEFGTMVHQAMALFKDGKYEEGSKMWREILVQDGTFDRAYQAIAKAEYKEEDYEAAMGNFEKAYDRTGYSESFWQIRMNWLLDYFGWFMSAVIGVWVLLTVWFIYRKRRGKKSGKTAKESGPWMTSLRAVYDVLRHPITGMYEIANNRDIRFTFAAIILVLGFVVMIIGKATVSFVFANQRFNELNLWIEAGQYFLLWLGWLMANYLIGSVMKGEGTLKKVFIVNAYALVPLVLFTLPVQLLSNIMTQQEAVIYDTAMSAITFWVLALIFIGTLHVHNYNLKETIGMTLVSVITLTCMGLFGFLAVGLLYQAADFFIQLGRELINRA</sequence>
<gene>
    <name evidence="12" type="ORF">ACFFJ8_10440</name>
</gene>
<keyword evidence="2 9" id="KW-0812">Transmembrane</keyword>
<dbReference type="InterPro" id="IPR011042">
    <property type="entry name" value="6-blade_b-propeller_TolB-like"/>
</dbReference>
<dbReference type="Gene3D" id="2.120.10.30">
    <property type="entry name" value="TolB, C-terminal domain"/>
    <property type="match status" value="1"/>
</dbReference>
<evidence type="ECO:0000313" key="13">
    <source>
        <dbReference type="Proteomes" id="UP001589818"/>
    </source>
</evidence>
<feature type="repeat" description="NHL" evidence="8">
    <location>
        <begin position="109"/>
        <end position="139"/>
    </location>
</feature>
<dbReference type="PROSITE" id="PS51125">
    <property type="entry name" value="NHL"/>
    <property type="match status" value="1"/>
</dbReference>
<dbReference type="InterPro" id="IPR006977">
    <property type="entry name" value="Yip1_dom"/>
</dbReference>
<evidence type="ECO:0000256" key="6">
    <source>
        <dbReference type="ARBA" id="ARBA00023136"/>
    </source>
</evidence>
<keyword evidence="13" id="KW-1185">Reference proteome</keyword>
<protein>
    <submittedName>
        <fullName evidence="12">YIP1 family protein</fullName>
    </submittedName>
</protein>
<feature type="transmembrane region" description="Helical" evidence="9">
    <location>
        <begin position="646"/>
        <end position="668"/>
    </location>
</feature>
<evidence type="ECO:0000256" key="1">
    <source>
        <dbReference type="ARBA" id="ARBA00004141"/>
    </source>
</evidence>
<dbReference type="CDD" id="cd05819">
    <property type="entry name" value="NHL"/>
    <property type="match status" value="1"/>
</dbReference>
<comment type="caution">
    <text evidence="12">The sequence shown here is derived from an EMBL/GenBank/DDBJ whole genome shotgun (WGS) entry which is preliminary data.</text>
</comment>
<keyword evidence="3 10" id="KW-0732">Signal</keyword>
<accession>A0ABV6J7C4</accession>
<keyword evidence="7" id="KW-0325">Glycoprotein</keyword>
<keyword evidence="6 9" id="KW-0472">Membrane</keyword>
<feature type="signal peptide" evidence="10">
    <location>
        <begin position="1"/>
        <end position="27"/>
    </location>
</feature>
<dbReference type="SUPFAM" id="SSF48452">
    <property type="entry name" value="TPR-like"/>
    <property type="match status" value="1"/>
</dbReference>
<dbReference type="Pfam" id="PF01436">
    <property type="entry name" value="NHL"/>
    <property type="match status" value="1"/>
</dbReference>
<proteinExistence type="predicted"/>
<dbReference type="SUPFAM" id="SSF101898">
    <property type="entry name" value="NHL repeat"/>
    <property type="match status" value="1"/>
</dbReference>
<evidence type="ECO:0000256" key="2">
    <source>
        <dbReference type="ARBA" id="ARBA00022692"/>
    </source>
</evidence>
<evidence type="ECO:0000313" key="12">
    <source>
        <dbReference type="EMBL" id="MFC0391782.1"/>
    </source>
</evidence>
<keyword evidence="5 9" id="KW-1133">Transmembrane helix</keyword>